<evidence type="ECO:0000313" key="2">
    <source>
        <dbReference type="EMBL" id="KKR34711.1"/>
    </source>
</evidence>
<dbReference type="STRING" id="1619037.UT67_C0008G0005"/>
<feature type="transmembrane region" description="Helical" evidence="1">
    <location>
        <begin position="81"/>
        <end position="103"/>
    </location>
</feature>
<dbReference type="EMBL" id="LBXR01000008">
    <property type="protein sequence ID" value="KKR34711.1"/>
    <property type="molecule type" value="Genomic_DNA"/>
</dbReference>
<keyword evidence="1" id="KW-1133">Transmembrane helix</keyword>
<dbReference type="Proteomes" id="UP000034855">
    <property type="component" value="Unassembled WGS sequence"/>
</dbReference>
<sequence length="377" mass="41756">MFGKKAATNSEIDQTISVQTIPADFYGGVNPVIRFKRVEKEVVLESKPKLTAPEKKMLDKSTATGSGSALHPANILTNKKYAIIFGSSLFVAIVAGVSGYYYLQSRQQSKIAIPEQPKIVVETPVVQAPVVVETTTEQVVAPTTMPQSLADAPIEFPSGLLGESPDLDKDNLTDKAEELFGTDPSKPDTDGDGYDDGHEVYYLYNPAGKEPMRLIDSGYVNEYNNPIFGYKVFYPITWAVGNVDEGSRDVLFSTITGENIELRVFDRLTSQTFADWFAQWAPNEQYQNIADSQTKYGEAIKNRADNLVYYFMDDNHIYVMIYHTTDSNVVNYRSIMVMMARSFRSPGFIASEAPLPVSGASAYPTEMPSVVENTTTQ</sequence>
<organism evidence="2 3">
    <name type="scientific">Candidatus Magasanikbacteria bacterium GW2011_GWA2_40_10</name>
    <dbReference type="NCBI Taxonomy" id="1619037"/>
    <lineage>
        <taxon>Bacteria</taxon>
        <taxon>Candidatus Magasanikiibacteriota</taxon>
    </lineage>
</organism>
<accession>A0A0G0QBL6</accession>
<evidence type="ECO:0000313" key="3">
    <source>
        <dbReference type="Proteomes" id="UP000034855"/>
    </source>
</evidence>
<dbReference type="AlphaFoldDB" id="A0A0G0QBL6"/>
<reference evidence="2 3" key="1">
    <citation type="journal article" date="2015" name="Nature">
        <title>rRNA introns, odd ribosomes, and small enigmatic genomes across a large radiation of phyla.</title>
        <authorList>
            <person name="Brown C.T."/>
            <person name="Hug L.A."/>
            <person name="Thomas B.C."/>
            <person name="Sharon I."/>
            <person name="Castelle C.J."/>
            <person name="Singh A."/>
            <person name="Wilkins M.J."/>
            <person name="Williams K.H."/>
            <person name="Banfield J.F."/>
        </authorList>
    </citation>
    <scope>NUCLEOTIDE SEQUENCE [LARGE SCALE GENOMIC DNA]</scope>
</reference>
<keyword evidence="1" id="KW-0472">Membrane</keyword>
<comment type="caution">
    <text evidence="2">The sequence shown here is derived from an EMBL/GenBank/DDBJ whole genome shotgun (WGS) entry which is preliminary data.</text>
</comment>
<keyword evidence="1" id="KW-0812">Transmembrane</keyword>
<protein>
    <submittedName>
        <fullName evidence="2">Fibronectin type III domain protein</fullName>
    </submittedName>
</protein>
<gene>
    <name evidence="2" type="ORF">UT67_C0008G0005</name>
</gene>
<proteinExistence type="predicted"/>
<name>A0A0G0QBL6_9BACT</name>
<evidence type="ECO:0000256" key="1">
    <source>
        <dbReference type="SAM" id="Phobius"/>
    </source>
</evidence>